<dbReference type="InterPro" id="IPR006439">
    <property type="entry name" value="HAD-SF_hydro_IA"/>
</dbReference>
<reference evidence="2" key="1">
    <citation type="submission" date="2016-11" db="EMBL/GenBank/DDBJ databases">
        <authorList>
            <person name="Varghese N."/>
            <person name="Submissions S."/>
        </authorList>
    </citation>
    <scope>NUCLEOTIDE SEQUENCE [LARGE SCALE GENOMIC DNA]</scope>
    <source>
        <strain evidence="2">DSM 8595</strain>
    </source>
</reference>
<dbReference type="InterPro" id="IPR023198">
    <property type="entry name" value="PGP-like_dom2"/>
</dbReference>
<evidence type="ECO:0000313" key="1">
    <source>
        <dbReference type="EMBL" id="SIO22216.1"/>
    </source>
</evidence>
<organism evidence="1 2">
    <name type="scientific">Agromyces cerinus subsp. cerinus</name>
    <dbReference type="NCBI Taxonomy" id="232089"/>
    <lineage>
        <taxon>Bacteria</taxon>
        <taxon>Bacillati</taxon>
        <taxon>Actinomycetota</taxon>
        <taxon>Actinomycetes</taxon>
        <taxon>Micrococcales</taxon>
        <taxon>Microbacteriaceae</taxon>
        <taxon>Agromyces</taxon>
    </lineage>
</organism>
<dbReference type="Gene3D" id="3.40.50.1000">
    <property type="entry name" value="HAD superfamily/HAD-like"/>
    <property type="match status" value="1"/>
</dbReference>
<dbReference type="EMBL" id="FSRJ01000004">
    <property type="protein sequence ID" value="SIO22216.1"/>
    <property type="molecule type" value="Genomic_DNA"/>
</dbReference>
<accession>A0A1N6HR70</accession>
<protein>
    <submittedName>
        <fullName evidence="1">Sugar-phosphatase</fullName>
    </submittedName>
</protein>
<dbReference type="Pfam" id="PF00702">
    <property type="entry name" value="Hydrolase"/>
    <property type="match status" value="1"/>
</dbReference>
<name>A0A1N6HR70_9MICO</name>
<dbReference type="InterPro" id="IPR051806">
    <property type="entry name" value="HAD-like_SPP"/>
</dbReference>
<dbReference type="Gene3D" id="1.10.150.240">
    <property type="entry name" value="Putative phosphatase, domain 2"/>
    <property type="match status" value="1"/>
</dbReference>
<dbReference type="InterPro" id="IPR036412">
    <property type="entry name" value="HAD-like_sf"/>
</dbReference>
<gene>
    <name evidence="1" type="ORF">SAMN05443544_3416</name>
</gene>
<dbReference type="PANTHER" id="PTHR43481:SF4">
    <property type="entry name" value="GLYCEROL-1-PHOSPHATE PHOSPHOHYDROLASE 1-RELATED"/>
    <property type="match status" value="1"/>
</dbReference>
<dbReference type="RefSeq" id="WP_074261493.1">
    <property type="nucleotide sequence ID" value="NZ_FSRJ01000004.1"/>
</dbReference>
<dbReference type="AlphaFoldDB" id="A0A1N6HR70"/>
<dbReference type="NCBIfam" id="TIGR01509">
    <property type="entry name" value="HAD-SF-IA-v3"/>
    <property type="match status" value="1"/>
</dbReference>
<dbReference type="PANTHER" id="PTHR43481">
    <property type="entry name" value="FRUCTOSE-1-PHOSPHATE PHOSPHATASE"/>
    <property type="match status" value="1"/>
</dbReference>
<dbReference type="OrthoDB" id="9800058at2"/>
<keyword evidence="2" id="KW-1185">Reference proteome</keyword>
<evidence type="ECO:0000313" key="2">
    <source>
        <dbReference type="Proteomes" id="UP000184699"/>
    </source>
</evidence>
<proteinExistence type="predicted"/>
<dbReference type="SUPFAM" id="SSF56784">
    <property type="entry name" value="HAD-like"/>
    <property type="match status" value="1"/>
</dbReference>
<dbReference type="InterPro" id="IPR023214">
    <property type="entry name" value="HAD_sf"/>
</dbReference>
<dbReference type="GO" id="GO:0050308">
    <property type="term" value="F:sugar-phosphatase activity"/>
    <property type="evidence" value="ECO:0007669"/>
    <property type="project" value="TreeGrafter"/>
</dbReference>
<dbReference type="STRING" id="232089.SAMN05443544_3416"/>
<dbReference type="Proteomes" id="UP000184699">
    <property type="component" value="Unassembled WGS sequence"/>
</dbReference>
<sequence>MRSKRAVLFDVDGTLIDAMAGQRRIWHEWAERFELDPAVVYETALRTRPLETVAEVLPGRDPAPLVAAFDRLEDVEAEHGAVRGIDGAALLLSSLEPNTWALVTSNAERRVTARFRRLGLPLPEVIVDNRATDAGTPSPDPYLLAALRLGAHPRDCLVIEDAPAGVAAGLAAGMATWSVNGEVPVTGAHRHFRRLADASADIIGFLAGHDVHATSA</sequence>